<sequence>MKKSRPRPAATKAAALALALHLAAAPPALARPELCESAAVSAAREAGVPAEVMLAITLTETGRGGDGGLRPWPWTANAEGRGHWFDTPDEAARFARSLLARGQDLFDLGCFQINWHWHGAHFTRPEDLLDPTTAGRYAARLMAELYDEFGSWEGAAGAYHSRTPRFADRYRARFTRIRAELRDRPTLSALISAPRAGAPRVNTYPLLGGRASGASLVPDTATGPRPFIEVRP</sequence>
<comment type="caution">
    <text evidence="4">The sequence shown here is derived from an EMBL/GenBank/DDBJ whole genome shotgun (WGS) entry which is preliminary data.</text>
</comment>
<comment type="similarity">
    <text evidence="1">Belongs to the virb1 family.</text>
</comment>
<evidence type="ECO:0000313" key="4">
    <source>
        <dbReference type="EMBL" id="PWE31127.1"/>
    </source>
</evidence>
<accession>A0A2U2CGV1</accession>
<dbReference type="Proteomes" id="UP000244940">
    <property type="component" value="Unassembled WGS sequence"/>
</dbReference>
<evidence type="ECO:0000256" key="1">
    <source>
        <dbReference type="ARBA" id="ARBA00009387"/>
    </source>
</evidence>
<dbReference type="OrthoDB" id="5945995at2"/>
<dbReference type="AlphaFoldDB" id="A0A2U2CGV1"/>
<dbReference type="InterPro" id="IPR008258">
    <property type="entry name" value="Transglycosylase_SLT_dom_1"/>
</dbReference>
<dbReference type="RefSeq" id="WP_109532203.1">
    <property type="nucleotide sequence ID" value="NZ_QEYD01000002.1"/>
</dbReference>
<reference evidence="4 5" key="1">
    <citation type="submission" date="2018-05" db="EMBL/GenBank/DDBJ databases">
        <title>Pararhodobacter marina sp. nov., isolated from deep-sea water of the Indian Ocean.</title>
        <authorList>
            <person name="Lai Q.Sr."/>
            <person name="Liu X."/>
            <person name="Shao Z."/>
        </authorList>
    </citation>
    <scope>NUCLEOTIDE SEQUENCE [LARGE SCALE GENOMIC DNA]</scope>
    <source>
        <strain evidence="4 5">CIC4N-9</strain>
    </source>
</reference>
<dbReference type="SUPFAM" id="SSF53955">
    <property type="entry name" value="Lysozyme-like"/>
    <property type="match status" value="1"/>
</dbReference>
<evidence type="ECO:0000259" key="3">
    <source>
        <dbReference type="Pfam" id="PF01464"/>
    </source>
</evidence>
<keyword evidence="5" id="KW-1185">Reference proteome</keyword>
<keyword evidence="2" id="KW-0732">Signal</keyword>
<evidence type="ECO:0000256" key="2">
    <source>
        <dbReference type="SAM" id="SignalP"/>
    </source>
</evidence>
<feature type="chain" id="PRO_5015402800" description="Transglycosylase SLT domain-containing protein" evidence="2">
    <location>
        <begin position="31"/>
        <end position="232"/>
    </location>
</feature>
<evidence type="ECO:0000313" key="5">
    <source>
        <dbReference type="Proteomes" id="UP000244940"/>
    </source>
</evidence>
<dbReference type="Pfam" id="PF01464">
    <property type="entry name" value="SLT"/>
    <property type="match status" value="1"/>
</dbReference>
<dbReference type="EMBL" id="QEYD01000002">
    <property type="protein sequence ID" value="PWE31127.1"/>
    <property type="molecule type" value="Genomic_DNA"/>
</dbReference>
<gene>
    <name evidence="4" type="ORF">C4N9_04185</name>
</gene>
<dbReference type="InterPro" id="IPR023346">
    <property type="entry name" value="Lysozyme-like_dom_sf"/>
</dbReference>
<proteinExistence type="inferred from homology"/>
<dbReference type="Gene3D" id="1.10.530.10">
    <property type="match status" value="1"/>
</dbReference>
<organism evidence="4 5">
    <name type="scientific">Pararhodobacter marinus</name>
    <dbReference type="NCBI Taxonomy" id="2184063"/>
    <lineage>
        <taxon>Bacteria</taxon>
        <taxon>Pseudomonadati</taxon>
        <taxon>Pseudomonadota</taxon>
        <taxon>Alphaproteobacteria</taxon>
        <taxon>Rhodobacterales</taxon>
        <taxon>Paracoccaceae</taxon>
        <taxon>Pararhodobacter</taxon>
    </lineage>
</organism>
<feature type="domain" description="Transglycosylase SLT" evidence="3">
    <location>
        <begin position="107"/>
        <end position="161"/>
    </location>
</feature>
<dbReference type="GeneID" id="94364080"/>
<name>A0A2U2CGV1_9RHOB</name>
<protein>
    <recommendedName>
        <fullName evidence="3">Transglycosylase SLT domain-containing protein</fullName>
    </recommendedName>
</protein>
<feature type="signal peptide" evidence="2">
    <location>
        <begin position="1"/>
        <end position="30"/>
    </location>
</feature>